<evidence type="ECO:0000313" key="2">
    <source>
        <dbReference type="EMBL" id="KFN46144.1"/>
    </source>
</evidence>
<keyword evidence="1" id="KW-0472">Membrane</keyword>
<dbReference type="OrthoDB" id="6398376at2"/>
<dbReference type="PATRIC" id="fig|1384056.3.peg.1477"/>
<feature type="transmembrane region" description="Helical" evidence="1">
    <location>
        <begin position="533"/>
        <end position="552"/>
    </location>
</feature>
<dbReference type="STRING" id="1384056.N787_11300"/>
<keyword evidence="3" id="KW-1185">Reference proteome</keyword>
<dbReference type="AlphaFoldDB" id="A0A091B5K8"/>
<sequence length="604" mass="65166">MNDLFKAELRRFLPWAGLYAAVHQAVLMFLTRVADLAQQPDEVYLAFAAVYALSGLLLGLYQMGGYRRPNAWLNLLHRPLPPWRIALALLGAGAALLALAVWLPLLATAAWQESMTPRVLDLRHWLLCVAALMLALAGYATGSAAILLPRRAALAPLAFLLLLPAAYATGAGALGLQALVLAWLVALVLAAFKPDVERLPGGAGAWLLAVPMQVMMWLLLVLAGFGAELLWIAQGTHPNNLASAPAGSAKQADNAEGADLIFAGLANSVHPDAPLWREQAAISDIATFGVSIPKSPAWHELSNRAPMEFDDEARRIRWVFSHDLGKFVGYGLADRQRVGELGVDGDARFPSPPLPVDGGLLAGRDTLHQFDAETQRVLPRVQLPAGEFLTAVRHDGERLVVMSQRALYFHDARPMQQRAGLLTDGLRMPLPGPTGNLQRVDVMELLDGYLVSFTLTRLRHNGRGDSFQQLIKVDEAGAVTDVARRELATGYGPLFTWQTWWLSPAISSTLQGLRPMLAAPQAEALVAPPPRPALVIGLALGLLLLSLALGAWRVRRTALSPRARLAWCVACAVVGLPALMALWRLAPAREDLALPVRGVAGQVS</sequence>
<proteinExistence type="predicted"/>
<feature type="transmembrane region" description="Helical" evidence="1">
    <location>
        <begin position="12"/>
        <end position="31"/>
    </location>
</feature>
<organism evidence="2 3">
    <name type="scientific">Arenimonas metalli CF5-1</name>
    <dbReference type="NCBI Taxonomy" id="1384056"/>
    <lineage>
        <taxon>Bacteria</taxon>
        <taxon>Pseudomonadati</taxon>
        <taxon>Pseudomonadota</taxon>
        <taxon>Gammaproteobacteria</taxon>
        <taxon>Lysobacterales</taxon>
        <taxon>Lysobacteraceae</taxon>
        <taxon>Arenimonas</taxon>
    </lineage>
</organism>
<evidence type="ECO:0000313" key="3">
    <source>
        <dbReference type="Proteomes" id="UP000029393"/>
    </source>
</evidence>
<evidence type="ECO:0000256" key="1">
    <source>
        <dbReference type="SAM" id="Phobius"/>
    </source>
</evidence>
<feature type="transmembrane region" description="Helical" evidence="1">
    <location>
        <begin position="85"/>
        <end position="110"/>
    </location>
</feature>
<protein>
    <submittedName>
        <fullName evidence="2">Uncharacterized protein</fullName>
    </submittedName>
</protein>
<accession>A0A091B5K8</accession>
<dbReference type="Proteomes" id="UP000029393">
    <property type="component" value="Unassembled WGS sequence"/>
</dbReference>
<feature type="transmembrane region" description="Helical" evidence="1">
    <location>
        <begin position="174"/>
        <end position="192"/>
    </location>
</feature>
<gene>
    <name evidence="2" type="ORF">N787_11300</name>
</gene>
<comment type="caution">
    <text evidence="2">The sequence shown here is derived from an EMBL/GenBank/DDBJ whole genome shotgun (WGS) entry which is preliminary data.</text>
</comment>
<keyword evidence="1" id="KW-0812">Transmembrane</keyword>
<feature type="transmembrane region" description="Helical" evidence="1">
    <location>
        <begin position="43"/>
        <end position="64"/>
    </location>
</feature>
<dbReference type="EMBL" id="AVCK01000019">
    <property type="protein sequence ID" value="KFN46144.1"/>
    <property type="molecule type" value="Genomic_DNA"/>
</dbReference>
<feature type="transmembrane region" description="Helical" evidence="1">
    <location>
        <begin position="564"/>
        <end position="586"/>
    </location>
</feature>
<name>A0A091B5K8_9GAMM</name>
<reference evidence="2 3" key="1">
    <citation type="submission" date="2013-09" db="EMBL/GenBank/DDBJ databases">
        <title>Genome sequencing of Arenimonas metalli.</title>
        <authorList>
            <person name="Chen F."/>
            <person name="Wang G."/>
        </authorList>
    </citation>
    <scope>NUCLEOTIDE SEQUENCE [LARGE SCALE GENOMIC DNA]</scope>
    <source>
        <strain evidence="2 3">CF5-1</strain>
    </source>
</reference>
<keyword evidence="1" id="KW-1133">Transmembrane helix</keyword>
<dbReference type="eggNOG" id="ENOG502ZBRD">
    <property type="taxonomic scope" value="Bacteria"/>
</dbReference>
<feature type="transmembrane region" description="Helical" evidence="1">
    <location>
        <begin position="122"/>
        <end position="140"/>
    </location>
</feature>
<feature type="transmembrane region" description="Helical" evidence="1">
    <location>
        <begin position="204"/>
        <end position="233"/>
    </location>
</feature>
<dbReference type="RefSeq" id="WP_034212303.1">
    <property type="nucleotide sequence ID" value="NZ_AVCK01000019.1"/>
</dbReference>